<dbReference type="EMBL" id="CP061800">
    <property type="protein sequence ID" value="QTA87240.1"/>
    <property type="molecule type" value="Genomic_DNA"/>
</dbReference>
<reference evidence="2" key="1">
    <citation type="journal article" date="2021" name="Microb. Physiol.">
        <title>Proteogenomic Insights into the Physiology of Marine, Sulfate-Reducing, Filamentous Desulfonema limicola and Desulfonema magnum.</title>
        <authorList>
            <person name="Schnaars V."/>
            <person name="Wohlbrand L."/>
            <person name="Scheve S."/>
            <person name="Hinrichs C."/>
            <person name="Reinhardt R."/>
            <person name="Rabus R."/>
        </authorList>
    </citation>
    <scope>NUCLEOTIDE SEQUENCE</scope>
    <source>
        <strain evidence="2">4be13</strain>
    </source>
</reference>
<dbReference type="Proteomes" id="UP000663722">
    <property type="component" value="Chromosome"/>
</dbReference>
<proteinExistence type="predicted"/>
<keyword evidence="1" id="KW-0472">Membrane</keyword>
<keyword evidence="3" id="KW-1185">Reference proteome</keyword>
<feature type="transmembrane region" description="Helical" evidence="1">
    <location>
        <begin position="16"/>
        <end position="37"/>
    </location>
</feature>
<organism evidence="2 3">
    <name type="scientific">Desulfonema magnum</name>
    <dbReference type="NCBI Taxonomy" id="45655"/>
    <lineage>
        <taxon>Bacteria</taxon>
        <taxon>Pseudomonadati</taxon>
        <taxon>Thermodesulfobacteriota</taxon>
        <taxon>Desulfobacteria</taxon>
        <taxon>Desulfobacterales</taxon>
        <taxon>Desulfococcaceae</taxon>
        <taxon>Desulfonema</taxon>
    </lineage>
</organism>
<name>A0A975GMZ4_9BACT</name>
<dbReference type="AlphaFoldDB" id="A0A975GMZ4"/>
<keyword evidence="1" id="KW-0812">Transmembrane</keyword>
<keyword evidence="1" id="KW-1133">Transmembrane helix</keyword>
<evidence type="ECO:0000313" key="2">
    <source>
        <dbReference type="EMBL" id="QTA87240.1"/>
    </source>
</evidence>
<accession>A0A975GMZ4</accession>
<evidence type="ECO:0000313" key="3">
    <source>
        <dbReference type="Proteomes" id="UP000663722"/>
    </source>
</evidence>
<sequence>MEMDTIVFGNYSVQDVLIAAGVIIALLILISAVRKLFKKEKVSEHIQVIRCKNCGWRGQVSRYAGRCPKCNEPLGDQLAKH</sequence>
<dbReference type="RefSeq" id="WP_207682527.1">
    <property type="nucleotide sequence ID" value="NZ_CP061800.1"/>
</dbReference>
<gene>
    <name evidence="2" type="ORF">dnm_032700</name>
</gene>
<dbReference type="KEGG" id="dmm:dnm_032700"/>
<evidence type="ECO:0000256" key="1">
    <source>
        <dbReference type="SAM" id="Phobius"/>
    </source>
</evidence>
<protein>
    <submittedName>
        <fullName evidence="2">Uncharacterized protein</fullName>
    </submittedName>
</protein>